<evidence type="ECO:0000313" key="3">
    <source>
        <dbReference type="Proteomes" id="UP000479691"/>
    </source>
</evidence>
<accession>A0A7C8Q130</accession>
<proteinExistence type="predicted"/>
<evidence type="ECO:0000313" key="2">
    <source>
        <dbReference type="EMBL" id="KAF3187317.1"/>
    </source>
</evidence>
<sequence length="226" mass="25213">MSSASGLDSEGPISPDWIFINSPDYQSPGHNILTSPGLAITTSSLSNQDFTTHSIAASPHKWIERSTPASPEPVPPESPQRTDLPVPFYGKIEFFCENCIAPPARCTRNSIRNNLMSNTTKFSLLEPEDQVDGFITRRGRREVKVELLNTVRRETPCSENMLRIGMAIATLNSNSRATALAIGYETLDEVPCESGYRWSIFEPFLRRHTSCPYCFMVFVKHELIGA</sequence>
<feature type="region of interest" description="Disordered" evidence="1">
    <location>
        <begin position="58"/>
        <end position="80"/>
    </location>
</feature>
<evidence type="ECO:0000256" key="1">
    <source>
        <dbReference type="SAM" id="MobiDB-lite"/>
    </source>
</evidence>
<gene>
    <name evidence="2" type="ORF">TWF788_002239</name>
</gene>
<organism evidence="2 3">
    <name type="scientific">Orbilia oligospora</name>
    <name type="common">Nematode-trapping fungus</name>
    <name type="synonym">Arthrobotrys oligospora</name>
    <dbReference type="NCBI Taxonomy" id="2813651"/>
    <lineage>
        <taxon>Eukaryota</taxon>
        <taxon>Fungi</taxon>
        <taxon>Dikarya</taxon>
        <taxon>Ascomycota</taxon>
        <taxon>Pezizomycotina</taxon>
        <taxon>Orbiliomycetes</taxon>
        <taxon>Orbiliales</taxon>
        <taxon>Orbiliaceae</taxon>
        <taxon>Orbilia</taxon>
    </lineage>
</organism>
<comment type="caution">
    <text evidence="2">The sequence shown here is derived from an EMBL/GenBank/DDBJ whole genome shotgun (WGS) entry which is preliminary data.</text>
</comment>
<protein>
    <submittedName>
        <fullName evidence="2">Uncharacterized protein</fullName>
    </submittedName>
</protein>
<name>A0A7C8Q130_ORBOL</name>
<dbReference type="EMBL" id="JAABOE010000014">
    <property type="protein sequence ID" value="KAF3187317.1"/>
    <property type="molecule type" value="Genomic_DNA"/>
</dbReference>
<dbReference type="Proteomes" id="UP000479691">
    <property type="component" value="Unassembled WGS sequence"/>
</dbReference>
<dbReference type="AlphaFoldDB" id="A0A7C8Q130"/>
<reference evidence="2 3" key="1">
    <citation type="submission" date="2019-06" db="EMBL/GenBank/DDBJ databases">
        <authorList>
            <person name="Palmer J.M."/>
        </authorList>
    </citation>
    <scope>NUCLEOTIDE SEQUENCE [LARGE SCALE GENOMIC DNA]</scope>
    <source>
        <strain evidence="2 3">TWF788</strain>
    </source>
</reference>